<dbReference type="PANTHER" id="PTHR35332:SF2">
    <property type="entry name" value="REGULATION OF ENOLASE PROTEIN 1"/>
    <property type="match status" value="1"/>
</dbReference>
<dbReference type="OrthoDB" id="9808724at2"/>
<evidence type="ECO:0000256" key="1">
    <source>
        <dbReference type="SAM" id="MobiDB-lite"/>
    </source>
</evidence>
<dbReference type="EMBL" id="VKKG01000001">
    <property type="protein sequence ID" value="TRY20239.1"/>
    <property type="molecule type" value="Genomic_DNA"/>
</dbReference>
<dbReference type="InterPro" id="IPR009784">
    <property type="entry name" value="DUF1349"/>
</dbReference>
<protein>
    <submittedName>
        <fullName evidence="2">DUF1349 domain-containing protein</fullName>
    </submittedName>
</protein>
<feature type="region of interest" description="Disordered" evidence="1">
    <location>
        <begin position="1"/>
        <end position="21"/>
    </location>
</feature>
<dbReference type="Gene3D" id="2.60.120.200">
    <property type="match status" value="1"/>
</dbReference>
<comment type="caution">
    <text evidence="2">The sequence shown here is derived from an EMBL/GenBank/DDBJ whole genome shotgun (WGS) entry which is preliminary data.</text>
</comment>
<dbReference type="RefSeq" id="WP_143937323.1">
    <property type="nucleotide sequence ID" value="NZ_VKKG01000001.1"/>
</dbReference>
<dbReference type="PANTHER" id="PTHR35332">
    <property type="entry name" value="REGULATION OF ENOLASE PROTEIN 1"/>
    <property type="match status" value="1"/>
</dbReference>
<dbReference type="Pfam" id="PF07081">
    <property type="entry name" value="DUF1349"/>
    <property type="match status" value="1"/>
</dbReference>
<gene>
    <name evidence="2" type="ORF">FOJ82_05090</name>
</gene>
<dbReference type="AlphaFoldDB" id="A0A553K6A3"/>
<organism evidence="2 3">
    <name type="scientific">Tessaracoccus rhinocerotis</name>
    <dbReference type="NCBI Taxonomy" id="1689449"/>
    <lineage>
        <taxon>Bacteria</taxon>
        <taxon>Bacillati</taxon>
        <taxon>Actinomycetota</taxon>
        <taxon>Actinomycetes</taxon>
        <taxon>Propionibacteriales</taxon>
        <taxon>Propionibacteriaceae</taxon>
        <taxon>Tessaracoccus</taxon>
    </lineage>
</organism>
<keyword evidence="3" id="KW-1185">Reference proteome</keyword>
<evidence type="ECO:0000313" key="3">
    <source>
        <dbReference type="Proteomes" id="UP000317638"/>
    </source>
</evidence>
<name>A0A553K6A3_9ACTN</name>
<reference evidence="2 3" key="1">
    <citation type="submission" date="2019-07" db="EMBL/GenBank/DDBJ databases">
        <authorList>
            <person name="Zhou L.-Y."/>
        </authorList>
    </citation>
    <scope>NUCLEOTIDE SEQUENCE [LARGE SCALE GENOMIC DNA]</scope>
    <source>
        <strain evidence="2 3">YIM 101269</strain>
    </source>
</reference>
<evidence type="ECO:0000313" key="2">
    <source>
        <dbReference type="EMBL" id="TRY20239.1"/>
    </source>
</evidence>
<dbReference type="SUPFAM" id="SSF49899">
    <property type="entry name" value="Concanavalin A-like lectins/glucanases"/>
    <property type="match status" value="1"/>
</dbReference>
<accession>A0A553K6A3</accession>
<dbReference type="Proteomes" id="UP000317638">
    <property type="component" value="Unassembled WGS sequence"/>
</dbReference>
<proteinExistence type="predicted"/>
<dbReference type="InterPro" id="IPR013320">
    <property type="entry name" value="ConA-like_dom_sf"/>
</dbReference>
<sequence length="205" mass="22438">MSKPFQHPSLPFPLTPSQGSEWNLESDRLSATAAPRSDLFVDPGTVGSVNAVTMMNAHRALGPAPEGDFQFSARVEADLTSQFDAGVLLLWLDDDHWAKLCYEYSPDAERMVVSVVNREGSDDANAFTVDGTDVWLRIARVGKAFAFHASRDGQRWEFVREFGLDASEDAQIGFSAQSPTGEGCDVAFDNVSFNRETLANLRDGS</sequence>